<dbReference type="SFLD" id="SFLDG01060">
    <property type="entry name" value="BATS_domain_containing"/>
    <property type="match status" value="1"/>
</dbReference>
<feature type="binding site" evidence="8">
    <location>
        <position position="137"/>
    </location>
    <ligand>
        <name>(3R)-3-methyl-D-ornithine</name>
        <dbReference type="ChEBI" id="CHEBI:64642"/>
    </ligand>
</feature>
<reference evidence="10 11" key="1">
    <citation type="submission" date="2019-03" db="EMBL/GenBank/DDBJ databases">
        <title>Genomic Encyclopedia of Type Strains, Phase IV (KMG-IV): sequencing the most valuable type-strain genomes for metagenomic binning, comparative biology and taxonomic classification.</title>
        <authorList>
            <person name="Goeker M."/>
        </authorList>
    </citation>
    <scope>NUCLEOTIDE SEQUENCE [LARGE SCALE GENOMIC DNA]</scope>
    <source>
        <strain evidence="10 11">DSM 26752</strain>
    </source>
</reference>
<proteinExistence type="predicted"/>
<dbReference type="Pfam" id="PF04055">
    <property type="entry name" value="Radical_SAM"/>
    <property type="match status" value="1"/>
</dbReference>
<dbReference type="PROSITE" id="PS51918">
    <property type="entry name" value="RADICAL_SAM"/>
    <property type="match status" value="1"/>
</dbReference>
<organism evidence="10 11">
    <name type="scientific">Keratinibaculum paraultunense</name>
    <dbReference type="NCBI Taxonomy" id="1278232"/>
    <lineage>
        <taxon>Bacteria</taxon>
        <taxon>Bacillati</taxon>
        <taxon>Bacillota</taxon>
        <taxon>Tissierellia</taxon>
        <taxon>Tissierellales</taxon>
        <taxon>Tepidimicrobiaceae</taxon>
        <taxon>Keratinibaculum</taxon>
    </lineage>
</organism>
<evidence type="ECO:0000256" key="1">
    <source>
        <dbReference type="ARBA" id="ARBA00022485"/>
    </source>
</evidence>
<feature type="binding site" evidence="7">
    <location>
        <position position="62"/>
    </location>
    <ligand>
        <name>[4Fe-4S] cluster</name>
        <dbReference type="ChEBI" id="CHEBI:49883"/>
        <note>4Fe-4S-S-AdoMet</note>
    </ligand>
</feature>
<dbReference type="NCBIfam" id="TIGR03956">
    <property type="entry name" value="rSAM_HydE"/>
    <property type="match status" value="1"/>
</dbReference>
<keyword evidence="2 7" id="KW-0949">S-adenosyl-L-methionine</keyword>
<evidence type="ECO:0000313" key="11">
    <source>
        <dbReference type="Proteomes" id="UP000294567"/>
    </source>
</evidence>
<evidence type="ECO:0000259" key="9">
    <source>
        <dbReference type="PROSITE" id="PS51918"/>
    </source>
</evidence>
<evidence type="ECO:0000256" key="4">
    <source>
        <dbReference type="ARBA" id="ARBA00023004"/>
    </source>
</evidence>
<evidence type="ECO:0000256" key="3">
    <source>
        <dbReference type="ARBA" id="ARBA00022723"/>
    </source>
</evidence>
<keyword evidence="11" id="KW-1185">Reference proteome</keyword>
<dbReference type="InterPro" id="IPR007197">
    <property type="entry name" value="rSAM"/>
</dbReference>
<keyword evidence="3" id="KW-0479">Metal-binding</keyword>
<dbReference type="Gene3D" id="3.20.20.70">
    <property type="entry name" value="Aldolase class I"/>
    <property type="match status" value="1"/>
</dbReference>
<accession>A0A4V2UUN3</accession>
<evidence type="ECO:0000256" key="7">
    <source>
        <dbReference type="PIRSR" id="PIRSR004762-1"/>
    </source>
</evidence>
<comment type="cofactor">
    <cofactor evidence="7">
        <name>[4Fe-4S] cluster</name>
        <dbReference type="ChEBI" id="CHEBI:49883"/>
    </cofactor>
    <text evidence="7">Binds 1 [4Fe-4S] cluster. The cluster is coordinated with 3 cysteines and an exchangeable S-adenosyl-L-methionine.</text>
</comment>
<dbReference type="PANTHER" id="PTHR43726">
    <property type="entry name" value="3-METHYLORNITHINE SYNTHASE"/>
    <property type="match status" value="1"/>
</dbReference>
<feature type="binding site" evidence="8">
    <location>
        <position position="181"/>
    </location>
    <ligand>
        <name>S-adenosyl-L-methionine</name>
        <dbReference type="ChEBI" id="CHEBI:59789"/>
    </ligand>
</feature>
<protein>
    <submittedName>
        <fullName evidence="10">Iron-only hydrogenase maturation protein HydE</fullName>
    </submittedName>
</protein>
<dbReference type="InterPro" id="IPR058240">
    <property type="entry name" value="rSAM_sf"/>
</dbReference>
<dbReference type="PIRSF" id="PIRSF004762">
    <property type="entry name" value="CHP00423"/>
    <property type="match status" value="1"/>
</dbReference>
<dbReference type="InterPro" id="IPR013785">
    <property type="entry name" value="Aldolase_TIM"/>
</dbReference>
<evidence type="ECO:0000313" key="10">
    <source>
        <dbReference type="EMBL" id="TCS91620.1"/>
    </source>
</evidence>
<dbReference type="GO" id="GO:0044272">
    <property type="term" value="P:sulfur compound biosynthetic process"/>
    <property type="evidence" value="ECO:0007669"/>
    <property type="project" value="UniProtKB-ARBA"/>
</dbReference>
<dbReference type="GO" id="GO:0046872">
    <property type="term" value="F:metal ion binding"/>
    <property type="evidence" value="ECO:0007669"/>
    <property type="project" value="UniProtKB-KW"/>
</dbReference>
<dbReference type="InterPro" id="IPR024021">
    <property type="entry name" value="FeFe-hyd_HydE_rSAM"/>
</dbReference>
<evidence type="ECO:0000256" key="5">
    <source>
        <dbReference type="ARBA" id="ARBA00023014"/>
    </source>
</evidence>
<feature type="domain" description="Radical SAM core" evidence="9">
    <location>
        <begin position="48"/>
        <end position="272"/>
    </location>
</feature>
<dbReference type="InterPro" id="IPR010722">
    <property type="entry name" value="BATS_dom"/>
</dbReference>
<feature type="binding site" evidence="8">
    <location>
        <position position="162"/>
    </location>
    <ligand>
        <name>S-adenosyl-L-methionine</name>
        <dbReference type="ChEBI" id="CHEBI:59789"/>
    </ligand>
</feature>
<dbReference type="SFLD" id="SFLDG01280">
    <property type="entry name" value="HydE/PylB-like"/>
    <property type="match status" value="1"/>
</dbReference>
<evidence type="ECO:0000256" key="2">
    <source>
        <dbReference type="ARBA" id="ARBA00022691"/>
    </source>
</evidence>
<gene>
    <name evidence="10" type="ORF">EDD65_101123</name>
</gene>
<feature type="binding site" evidence="7">
    <location>
        <position position="66"/>
    </location>
    <ligand>
        <name>[4Fe-4S] cluster</name>
        <dbReference type="ChEBI" id="CHEBI:49883"/>
        <note>4Fe-4S-S-AdoMet</note>
    </ligand>
</feature>
<dbReference type="SMART" id="SM00729">
    <property type="entry name" value="Elp3"/>
    <property type="match status" value="1"/>
</dbReference>
<dbReference type="RefSeq" id="WP_132025376.1">
    <property type="nucleotide sequence ID" value="NZ_CP068564.1"/>
</dbReference>
<comment type="cofactor">
    <cofactor evidence="6">
        <name>[2Fe-2S] cluster</name>
        <dbReference type="ChEBI" id="CHEBI:190135"/>
    </cofactor>
</comment>
<keyword evidence="4 7" id="KW-0408">Iron</keyword>
<comment type="caution">
    <text evidence="10">The sequence shown here is derived from an EMBL/GenBank/DDBJ whole genome shotgun (WGS) entry which is preliminary data.</text>
</comment>
<dbReference type="SUPFAM" id="SSF102114">
    <property type="entry name" value="Radical SAM enzymes"/>
    <property type="match status" value="1"/>
</dbReference>
<dbReference type="CDD" id="cd01335">
    <property type="entry name" value="Radical_SAM"/>
    <property type="match status" value="1"/>
</dbReference>
<keyword evidence="1 7" id="KW-0004">4Fe-4S</keyword>
<sequence length="344" mass="40153">MKKLLRKLYDENNLKREEIIYLLNNITKDMYPIIFEMAQNTVKNIYGNRIFIRGLMEFSNYCRNNCIYCGIRKDNKYVDRYRLSKDEIIYSLEEAHYLGYRTFVLQSGEDMYYTSELMVEIIQEIKTKFPDTALTLSIGERDFYEYEMFFNAGVDRFLLRHETATPNLYSMLHPNMSFENRKACLYNLKKLGYQVGAGFIVGLPYEDNEVIADNLLFLKELNPEMIGIGPLVPHPQTPLHRMKPGSVQKTLLFIALTRLFVPKALMPVTTALNTLDEDGIEKGIKAGGNVLMLNLSPIHVRNKYEIYKNKESRDVSEIKSIEKRINNIGYIIDMSRGDHIDWLK</sequence>
<dbReference type="SFLD" id="SFLDG01082">
    <property type="entry name" value="B12-binding_domain_containing"/>
    <property type="match status" value="1"/>
</dbReference>
<dbReference type="GO" id="GO:0042364">
    <property type="term" value="P:water-soluble vitamin biosynthetic process"/>
    <property type="evidence" value="ECO:0007669"/>
    <property type="project" value="UniProtKB-ARBA"/>
</dbReference>
<evidence type="ECO:0000256" key="6">
    <source>
        <dbReference type="ARBA" id="ARBA00034078"/>
    </source>
</evidence>
<dbReference type="EMBL" id="SMAE01000001">
    <property type="protein sequence ID" value="TCS91620.1"/>
    <property type="molecule type" value="Genomic_DNA"/>
</dbReference>
<feature type="binding site" evidence="7">
    <location>
        <position position="69"/>
    </location>
    <ligand>
        <name>[4Fe-4S] cluster</name>
        <dbReference type="ChEBI" id="CHEBI:49883"/>
        <note>4Fe-4S-S-AdoMet</note>
    </ligand>
</feature>
<dbReference type="SFLD" id="SFLDF00348">
    <property type="entry name" value="FeFe_hydrogenase_maturase_(Hyd"/>
    <property type="match status" value="1"/>
</dbReference>
<keyword evidence="5 7" id="KW-0411">Iron-sulfur</keyword>
<dbReference type="PANTHER" id="PTHR43726:SF1">
    <property type="entry name" value="BIOTIN SYNTHASE"/>
    <property type="match status" value="1"/>
</dbReference>
<dbReference type="InterPro" id="IPR006638">
    <property type="entry name" value="Elp3/MiaA/NifB-like_rSAM"/>
</dbReference>
<dbReference type="Proteomes" id="UP000294567">
    <property type="component" value="Unassembled WGS sequence"/>
</dbReference>
<evidence type="ECO:0000256" key="8">
    <source>
        <dbReference type="PIRSR" id="PIRSR004762-2"/>
    </source>
</evidence>
<dbReference type="SFLD" id="SFLDS00029">
    <property type="entry name" value="Radical_SAM"/>
    <property type="match status" value="1"/>
</dbReference>
<dbReference type="InterPro" id="IPR034422">
    <property type="entry name" value="HydE/PylB-like"/>
</dbReference>
<dbReference type="GO" id="GO:0051539">
    <property type="term" value="F:4 iron, 4 sulfur cluster binding"/>
    <property type="evidence" value="ECO:0007669"/>
    <property type="project" value="UniProtKB-KW"/>
</dbReference>
<dbReference type="GO" id="GO:0016740">
    <property type="term" value="F:transferase activity"/>
    <property type="evidence" value="ECO:0007669"/>
    <property type="project" value="TreeGrafter"/>
</dbReference>
<name>A0A4V2UUN3_9FIRM</name>
<dbReference type="SMART" id="SM00876">
    <property type="entry name" value="BATS"/>
    <property type="match status" value="1"/>
</dbReference>
<dbReference type="OrthoDB" id="9775764at2"/>
<dbReference type="AlphaFoldDB" id="A0A4V2UUN3"/>